<dbReference type="Proteomes" id="UP001374584">
    <property type="component" value="Unassembled WGS sequence"/>
</dbReference>
<evidence type="ECO:0000256" key="1">
    <source>
        <dbReference type="SAM" id="MobiDB-lite"/>
    </source>
</evidence>
<keyword evidence="3" id="KW-1185">Reference proteome</keyword>
<comment type="caution">
    <text evidence="2">The sequence shown here is derived from an EMBL/GenBank/DDBJ whole genome shotgun (WGS) entry which is preliminary data.</text>
</comment>
<accession>A0AAN9RIQ0</accession>
<feature type="region of interest" description="Disordered" evidence="1">
    <location>
        <begin position="77"/>
        <end position="110"/>
    </location>
</feature>
<proteinExistence type="predicted"/>
<evidence type="ECO:0000313" key="3">
    <source>
        <dbReference type="Proteomes" id="UP001374584"/>
    </source>
</evidence>
<protein>
    <submittedName>
        <fullName evidence="2">Uncharacterized protein</fullName>
    </submittedName>
</protein>
<sequence>MHGLCAKTMYMGKKTRDDIGRVKMKIDWLELVDEGQGPYSCLLVPNAGNKLDNDSFCLFLSLCVWALLNGGVGQLQDTVTEREQKTRRENGSDKSISRDQKKQGHPFELN</sequence>
<dbReference type="EMBL" id="JAYMYR010000003">
    <property type="protein sequence ID" value="KAK7373024.1"/>
    <property type="molecule type" value="Genomic_DNA"/>
</dbReference>
<name>A0AAN9RIQ0_PHACN</name>
<organism evidence="2 3">
    <name type="scientific">Phaseolus coccineus</name>
    <name type="common">Scarlet runner bean</name>
    <name type="synonym">Phaseolus multiflorus</name>
    <dbReference type="NCBI Taxonomy" id="3886"/>
    <lineage>
        <taxon>Eukaryota</taxon>
        <taxon>Viridiplantae</taxon>
        <taxon>Streptophyta</taxon>
        <taxon>Embryophyta</taxon>
        <taxon>Tracheophyta</taxon>
        <taxon>Spermatophyta</taxon>
        <taxon>Magnoliopsida</taxon>
        <taxon>eudicotyledons</taxon>
        <taxon>Gunneridae</taxon>
        <taxon>Pentapetalae</taxon>
        <taxon>rosids</taxon>
        <taxon>fabids</taxon>
        <taxon>Fabales</taxon>
        <taxon>Fabaceae</taxon>
        <taxon>Papilionoideae</taxon>
        <taxon>50 kb inversion clade</taxon>
        <taxon>NPAAA clade</taxon>
        <taxon>indigoferoid/millettioid clade</taxon>
        <taxon>Phaseoleae</taxon>
        <taxon>Phaseolus</taxon>
    </lineage>
</organism>
<reference evidence="2 3" key="1">
    <citation type="submission" date="2024-01" db="EMBL/GenBank/DDBJ databases">
        <title>The genomes of 5 underutilized Papilionoideae crops provide insights into root nodulation and disease resistanc.</title>
        <authorList>
            <person name="Jiang F."/>
        </authorList>
    </citation>
    <scope>NUCLEOTIDE SEQUENCE [LARGE SCALE GENOMIC DNA]</scope>
    <source>
        <strain evidence="2">JINMINGXINNONG_FW02</strain>
        <tissue evidence="2">Leaves</tissue>
    </source>
</reference>
<feature type="compositionally biased region" description="Basic and acidic residues" evidence="1">
    <location>
        <begin position="79"/>
        <end position="102"/>
    </location>
</feature>
<evidence type="ECO:0000313" key="2">
    <source>
        <dbReference type="EMBL" id="KAK7373024.1"/>
    </source>
</evidence>
<dbReference type="AlphaFoldDB" id="A0AAN9RIQ0"/>
<gene>
    <name evidence="2" type="ORF">VNO80_06419</name>
</gene>